<dbReference type="GO" id="GO:0030234">
    <property type="term" value="F:enzyme regulator activity"/>
    <property type="evidence" value="ECO:0007669"/>
    <property type="project" value="InterPro"/>
</dbReference>
<gene>
    <name evidence="18" type="ORF">NTEN_LOCUS1834</name>
</gene>
<dbReference type="InterPro" id="IPR011042">
    <property type="entry name" value="6-blade_b-propeller_TolB-like"/>
</dbReference>
<dbReference type="SUPFAM" id="SSF63829">
    <property type="entry name" value="Calcium-dependent phosphotriesterase"/>
    <property type="match status" value="1"/>
</dbReference>
<dbReference type="EC" id="3.1.1.17" evidence="7"/>
<dbReference type="Proteomes" id="UP000479000">
    <property type="component" value="Unassembled WGS sequence"/>
</dbReference>
<feature type="binding site" evidence="15">
    <location>
        <position position="326"/>
    </location>
    <ligand>
        <name>a divalent metal cation</name>
        <dbReference type="ChEBI" id="CHEBI:60240"/>
    </ligand>
</feature>
<comment type="cofactor">
    <cofactor evidence="4">
        <name>Mg(2+)</name>
        <dbReference type="ChEBI" id="CHEBI:18420"/>
    </cofactor>
</comment>
<proteinExistence type="inferred from homology"/>
<evidence type="ECO:0000256" key="15">
    <source>
        <dbReference type="PIRSR" id="PIRSR605511-2"/>
    </source>
</evidence>
<evidence type="ECO:0000256" key="5">
    <source>
        <dbReference type="ARBA" id="ARBA00004496"/>
    </source>
</evidence>
<dbReference type="PRINTS" id="PR01791">
    <property type="entry name" value="REGUCALCIN"/>
</dbReference>
<comment type="cofactor">
    <cofactor evidence="3">
        <name>Mn(2+)</name>
        <dbReference type="ChEBI" id="CHEBI:29035"/>
    </cofactor>
</comment>
<keyword evidence="15" id="KW-0862">Zinc</keyword>
<dbReference type="AlphaFoldDB" id="A0A6H5FZ92"/>
<evidence type="ECO:0000256" key="3">
    <source>
        <dbReference type="ARBA" id="ARBA00001936"/>
    </source>
</evidence>
<dbReference type="InterPro" id="IPR005511">
    <property type="entry name" value="SMP-30"/>
</dbReference>
<organism evidence="18 19">
    <name type="scientific">Nesidiocoris tenuis</name>
    <dbReference type="NCBI Taxonomy" id="355587"/>
    <lineage>
        <taxon>Eukaryota</taxon>
        <taxon>Metazoa</taxon>
        <taxon>Ecdysozoa</taxon>
        <taxon>Arthropoda</taxon>
        <taxon>Hexapoda</taxon>
        <taxon>Insecta</taxon>
        <taxon>Pterygota</taxon>
        <taxon>Neoptera</taxon>
        <taxon>Paraneoptera</taxon>
        <taxon>Hemiptera</taxon>
        <taxon>Heteroptera</taxon>
        <taxon>Panheteroptera</taxon>
        <taxon>Cimicomorpha</taxon>
        <taxon>Miridae</taxon>
        <taxon>Dicyphina</taxon>
        <taxon>Nesidiocoris</taxon>
    </lineage>
</organism>
<dbReference type="PRINTS" id="PR01790">
    <property type="entry name" value="SMP30FAMILY"/>
</dbReference>
<evidence type="ECO:0000256" key="11">
    <source>
        <dbReference type="ARBA" id="ARBA00022801"/>
    </source>
</evidence>
<dbReference type="GO" id="GO:0005509">
    <property type="term" value="F:calcium ion binding"/>
    <property type="evidence" value="ECO:0007669"/>
    <property type="project" value="InterPro"/>
</dbReference>
<evidence type="ECO:0000256" key="1">
    <source>
        <dbReference type="ARBA" id="ARBA00001589"/>
    </source>
</evidence>
<feature type="binding site" evidence="15">
    <location>
        <position position="226"/>
    </location>
    <ligand>
        <name>substrate</name>
    </ligand>
</feature>
<dbReference type="InterPro" id="IPR008367">
    <property type="entry name" value="Regucalcin"/>
</dbReference>
<feature type="binding site" evidence="15">
    <location>
        <position position="224"/>
    </location>
    <ligand>
        <name>substrate</name>
    </ligand>
</feature>
<comment type="similarity">
    <text evidence="6">Belongs to the SMP-30/CGR1 family.</text>
</comment>
<comment type="catalytic activity">
    <reaction evidence="1">
        <text>D-glucono-1,5-lactone + H2O = D-gluconate + H(+)</text>
        <dbReference type="Rhea" id="RHEA:10440"/>
        <dbReference type="ChEBI" id="CHEBI:15377"/>
        <dbReference type="ChEBI" id="CHEBI:15378"/>
        <dbReference type="ChEBI" id="CHEBI:16217"/>
        <dbReference type="ChEBI" id="CHEBI:18391"/>
        <dbReference type="EC" id="3.1.1.17"/>
    </reaction>
</comment>
<sequence length="424" mass="46434">MTARSGSGTPARRRFTNRSTSATPRSPEEPTATRSALSWLTASAISSGPSDDLSTMLIDVEHVNENKRRNVFTCLSFHIAVFLMNRSVSDRIQENQNLHISLILSVLRGWSALSDACLASAISRSVAFHLGFGKFRSRTTRRDDDVPWSELSDADYCVDGRRIGVASCSTGTDPVGFVVPVKGQPDRFIVGEKLNLTLVHWDTKANKLVSKEVLVTLPDPTSNRINDGKADASGRIWFGTMIDGKEFIAGVGSFYSFTKKEGLKKHQDKISISNGIANTPDNKTFYYIDSLKYQIDAYNFNIDEAKIENGKPIYDYKKNNIAGIPDGMTIDTDGNLWIACFGGNQVIQINPTTGELIRCVQFPKAHQITSVSFGGPNLDELYVTSAEENVPADVKAKNPESGSLYRVTGLGAKGFPAANFDLNV</sequence>
<evidence type="ECO:0000256" key="13">
    <source>
        <dbReference type="ARBA" id="ARBA00032464"/>
    </source>
</evidence>
<feature type="active site" description="Proton donor/acceptor" evidence="14">
    <location>
        <position position="326"/>
    </location>
</feature>
<dbReference type="GO" id="GO:0005737">
    <property type="term" value="C:cytoplasm"/>
    <property type="evidence" value="ECO:0007669"/>
    <property type="project" value="UniProtKB-SubCell"/>
</dbReference>
<dbReference type="PANTHER" id="PTHR10907:SF66">
    <property type="entry name" value="MIP34848P1-RELATED"/>
    <property type="match status" value="1"/>
</dbReference>
<feature type="region of interest" description="Disordered" evidence="16">
    <location>
        <begin position="1"/>
        <end position="33"/>
    </location>
</feature>
<keyword evidence="11" id="KW-0378">Hydrolase</keyword>
<keyword evidence="19" id="KW-1185">Reference proteome</keyword>
<evidence type="ECO:0000313" key="19">
    <source>
        <dbReference type="Proteomes" id="UP000479000"/>
    </source>
</evidence>
<feature type="binding site" evidence="15">
    <location>
        <position position="274"/>
    </location>
    <ligand>
        <name>a divalent metal cation</name>
        <dbReference type="ChEBI" id="CHEBI:60240"/>
    </ligand>
</feature>
<accession>A0A6H5FZ92</accession>
<evidence type="ECO:0000256" key="7">
    <source>
        <dbReference type="ARBA" id="ARBA00013227"/>
    </source>
</evidence>
<dbReference type="GO" id="GO:0004341">
    <property type="term" value="F:gluconolactonase activity"/>
    <property type="evidence" value="ECO:0007669"/>
    <property type="project" value="UniProtKB-EC"/>
</dbReference>
<dbReference type="OrthoDB" id="423498at2759"/>
<evidence type="ECO:0000256" key="6">
    <source>
        <dbReference type="ARBA" id="ARBA00008853"/>
    </source>
</evidence>
<evidence type="ECO:0000256" key="16">
    <source>
        <dbReference type="SAM" id="MobiDB-lite"/>
    </source>
</evidence>
<keyword evidence="10 15" id="KW-0479">Metal-binding</keyword>
<evidence type="ECO:0000256" key="14">
    <source>
        <dbReference type="PIRSR" id="PIRSR605511-1"/>
    </source>
</evidence>
<evidence type="ECO:0000256" key="4">
    <source>
        <dbReference type="ARBA" id="ARBA00001946"/>
    </source>
</evidence>
<dbReference type="GO" id="GO:0019853">
    <property type="term" value="P:L-ascorbic acid biosynthetic process"/>
    <property type="evidence" value="ECO:0007669"/>
    <property type="project" value="TreeGrafter"/>
</dbReference>
<evidence type="ECO:0000256" key="2">
    <source>
        <dbReference type="ARBA" id="ARBA00001913"/>
    </source>
</evidence>
<reference evidence="18 19" key="1">
    <citation type="submission" date="2020-02" db="EMBL/GenBank/DDBJ databases">
        <authorList>
            <person name="Ferguson B K."/>
        </authorList>
    </citation>
    <scope>NUCLEOTIDE SEQUENCE [LARGE SCALE GENOMIC DNA]</scope>
</reference>
<dbReference type="PANTHER" id="PTHR10907">
    <property type="entry name" value="REGUCALCIN"/>
    <property type="match status" value="1"/>
</dbReference>
<comment type="subcellular location">
    <subcellularLocation>
        <location evidence="5">Cytoplasm</location>
    </subcellularLocation>
</comment>
<keyword evidence="9" id="KW-0963">Cytoplasm</keyword>
<dbReference type="InterPro" id="IPR013658">
    <property type="entry name" value="SGL"/>
</dbReference>
<evidence type="ECO:0000313" key="18">
    <source>
        <dbReference type="EMBL" id="CAA9995043.1"/>
    </source>
</evidence>
<keyword evidence="12" id="KW-0106">Calcium</keyword>
<evidence type="ECO:0000256" key="9">
    <source>
        <dbReference type="ARBA" id="ARBA00022490"/>
    </source>
</evidence>
<comment type="cofactor">
    <cofactor evidence="15">
        <name>Zn(2+)</name>
        <dbReference type="ChEBI" id="CHEBI:29105"/>
    </cofactor>
    <text evidence="15">Binds 1 divalent metal cation per subunit.</text>
</comment>
<evidence type="ECO:0000256" key="10">
    <source>
        <dbReference type="ARBA" id="ARBA00022723"/>
    </source>
</evidence>
<dbReference type="EMBL" id="CADCXU010002925">
    <property type="protein sequence ID" value="CAA9995043.1"/>
    <property type="molecule type" value="Genomic_DNA"/>
</dbReference>
<evidence type="ECO:0000256" key="12">
    <source>
        <dbReference type="ARBA" id="ARBA00022837"/>
    </source>
</evidence>
<feature type="domain" description="SMP-30/Gluconolactonase/LRE-like region" evidence="17">
    <location>
        <begin position="172"/>
        <end position="386"/>
    </location>
</feature>
<name>A0A6H5FZ92_9HEMI</name>
<protein>
    <recommendedName>
        <fullName evidence="8">Regucalcin</fullName>
        <ecNumber evidence="7">3.1.1.17</ecNumber>
    </recommendedName>
    <alternativeName>
        <fullName evidence="13">Gluconolactonase</fullName>
    </alternativeName>
</protein>
<comment type="cofactor">
    <cofactor evidence="2">
        <name>Ca(2+)</name>
        <dbReference type="ChEBI" id="CHEBI:29108"/>
    </cofactor>
</comment>
<dbReference type="Pfam" id="PF08450">
    <property type="entry name" value="SGL"/>
    <property type="match status" value="1"/>
</dbReference>
<evidence type="ECO:0000259" key="17">
    <source>
        <dbReference type="Pfam" id="PF08450"/>
    </source>
</evidence>
<dbReference type="Gene3D" id="2.120.10.30">
    <property type="entry name" value="TolB, C-terminal domain"/>
    <property type="match status" value="1"/>
</dbReference>
<evidence type="ECO:0000256" key="8">
    <source>
        <dbReference type="ARBA" id="ARBA00016808"/>
    </source>
</evidence>